<evidence type="ECO:0000256" key="16">
    <source>
        <dbReference type="ARBA" id="ARBA00047415"/>
    </source>
</evidence>
<keyword evidence="11 17" id="KW-0408">Iron</keyword>
<sequence length="185" mass="21476">MPLPRRLLLHICCGPCAIVPLRRLTEQGIEVTGLFSNPNIHPLQEYLRRRDGALEVAERFSVKLICKDADYDPAEFLRRVVFREAHRCFLCYQTRLERTASIARKGSFDAFSSTLLYSKRQNHAALAELGHQIAGNGACRFWYEDFRTGWREGIQTSQEWGIYRQSYCGCLYSEFERFQNELQSG</sequence>
<dbReference type="OrthoDB" id="9801033at2"/>
<evidence type="ECO:0000256" key="10">
    <source>
        <dbReference type="ARBA" id="ARBA00023002"/>
    </source>
</evidence>
<dbReference type="GO" id="GO:0051539">
    <property type="term" value="F:4 iron, 4 sulfur cluster binding"/>
    <property type="evidence" value="ECO:0007669"/>
    <property type="project" value="UniProtKB-UniRule"/>
</dbReference>
<dbReference type="UniPathway" id="UPA00392"/>
<evidence type="ECO:0000256" key="6">
    <source>
        <dbReference type="ARBA" id="ARBA00022485"/>
    </source>
</evidence>
<dbReference type="eggNOG" id="COG1636">
    <property type="taxonomic scope" value="Bacteria"/>
</dbReference>
<comment type="similarity">
    <text evidence="3 17">Belongs to the QueH family.</text>
</comment>
<evidence type="ECO:0000256" key="17">
    <source>
        <dbReference type="HAMAP-Rule" id="MF_02089"/>
    </source>
</evidence>
<comment type="function">
    <text evidence="1 17">Catalyzes the conversion of epoxyqueuosine (oQ) to queuosine (Q), which is a hypermodified base found in the wobble positions of tRNA(Asp), tRNA(Asn), tRNA(His) and tRNA(Tyr).</text>
</comment>
<protein>
    <recommendedName>
        <fullName evidence="5 17">Epoxyqueuosine reductase QueH</fullName>
        <ecNumber evidence="4 17">1.17.99.6</ecNumber>
    </recommendedName>
    <alternativeName>
        <fullName evidence="15 17">Queuosine biosynthesis protein QueH</fullName>
    </alternativeName>
</protein>
<gene>
    <name evidence="17" type="primary">queH</name>
    <name evidence="18" type="ordered locus">Dret_0456</name>
</gene>
<evidence type="ECO:0000313" key="19">
    <source>
        <dbReference type="Proteomes" id="UP000001052"/>
    </source>
</evidence>
<organism evidence="18 19">
    <name type="scientific">Desulfohalobium retbaense (strain ATCC 49708 / DSM 5692 / JCM 16813 / HR100)</name>
    <dbReference type="NCBI Taxonomy" id="485915"/>
    <lineage>
        <taxon>Bacteria</taxon>
        <taxon>Pseudomonadati</taxon>
        <taxon>Thermodesulfobacteriota</taxon>
        <taxon>Desulfovibrionia</taxon>
        <taxon>Desulfovibrionales</taxon>
        <taxon>Desulfohalobiaceae</taxon>
        <taxon>Desulfohalobium</taxon>
    </lineage>
</organism>
<evidence type="ECO:0000256" key="11">
    <source>
        <dbReference type="ARBA" id="ARBA00023004"/>
    </source>
</evidence>
<dbReference type="AlphaFoldDB" id="C8X0C8"/>
<evidence type="ECO:0000256" key="3">
    <source>
        <dbReference type="ARBA" id="ARBA00008207"/>
    </source>
</evidence>
<dbReference type="STRING" id="485915.Dret_0456"/>
<proteinExistence type="inferred from homology"/>
<comment type="pathway">
    <text evidence="2 17">tRNA modification; tRNA-queuosine biosynthesis.</text>
</comment>
<keyword evidence="9 17" id="KW-0671">Queuosine biosynthesis</keyword>
<comment type="catalytic activity">
    <reaction evidence="16 17">
        <text>epoxyqueuosine(34) in tRNA + AH2 = queuosine(34) in tRNA + A + H2O</text>
        <dbReference type="Rhea" id="RHEA:32159"/>
        <dbReference type="Rhea" id="RHEA-COMP:18571"/>
        <dbReference type="Rhea" id="RHEA-COMP:18582"/>
        <dbReference type="ChEBI" id="CHEBI:13193"/>
        <dbReference type="ChEBI" id="CHEBI:15377"/>
        <dbReference type="ChEBI" id="CHEBI:17499"/>
        <dbReference type="ChEBI" id="CHEBI:194431"/>
        <dbReference type="ChEBI" id="CHEBI:194443"/>
        <dbReference type="EC" id="1.17.99.6"/>
    </reaction>
</comment>
<dbReference type="EMBL" id="CP001734">
    <property type="protein sequence ID" value="ACV67753.1"/>
    <property type="molecule type" value="Genomic_DNA"/>
</dbReference>
<dbReference type="PANTHER" id="PTHR36701">
    <property type="entry name" value="EPOXYQUEUOSINE REDUCTASE QUEH"/>
    <property type="match status" value="1"/>
</dbReference>
<keyword evidence="19" id="KW-1185">Reference proteome</keyword>
<keyword evidence="6 17" id="KW-0004">4Fe-4S</keyword>
<dbReference type="Pfam" id="PF02677">
    <property type="entry name" value="QueH"/>
    <property type="match status" value="1"/>
</dbReference>
<keyword evidence="14 17" id="KW-0676">Redox-active center</keyword>
<dbReference type="GO" id="GO:0046872">
    <property type="term" value="F:metal ion binding"/>
    <property type="evidence" value="ECO:0007669"/>
    <property type="project" value="UniProtKB-KW"/>
</dbReference>
<evidence type="ECO:0000256" key="9">
    <source>
        <dbReference type="ARBA" id="ARBA00022785"/>
    </source>
</evidence>
<feature type="binding site" evidence="17">
    <location>
        <position position="12"/>
    </location>
    <ligand>
        <name>[4Fe-4S] cluster</name>
        <dbReference type="ChEBI" id="CHEBI:49883"/>
    </ligand>
</feature>
<keyword evidence="7 17" id="KW-0819">tRNA processing</keyword>
<reference evidence="19" key="1">
    <citation type="submission" date="2009-09" db="EMBL/GenBank/DDBJ databases">
        <title>The complete chromosome of Desulfohalobium retbaense DSM 5692.</title>
        <authorList>
            <consortium name="US DOE Joint Genome Institute (JGI-PGF)"/>
            <person name="Lucas S."/>
            <person name="Copeland A."/>
            <person name="Lapidus A."/>
            <person name="Glavina del Rio T."/>
            <person name="Dalin E."/>
            <person name="Tice H."/>
            <person name="Bruce D."/>
            <person name="Goodwin L."/>
            <person name="Pitluck S."/>
            <person name="Kyrpides N."/>
            <person name="Mavromatis K."/>
            <person name="Ivanova N."/>
            <person name="Mikhailova N."/>
            <person name="Munk A.C."/>
            <person name="Brettin T."/>
            <person name="Detter J.C."/>
            <person name="Han C."/>
            <person name="Tapia R."/>
            <person name="Larimer F."/>
            <person name="Land M."/>
            <person name="Hauser L."/>
            <person name="Markowitz V."/>
            <person name="Cheng J.-F."/>
            <person name="Hugenholtz P."/>
            <person name="Woyke T."/>
            <person name="Wu D."/>
            <person name="Spring S."/>
            <person name="Klenk H.-P."/>
            <person name="Eisen J.A."/>
        </authorList>
    </citation>
    <scope>NUCLEOTIDE SEQUENCE [LARGE SCALE GENOMIC DNA]</scope>
    <source>
        <strain evidence="19">DSM 5692</strain>
    </source>
</reference>
<keyword evidence="13 17" id="KW-1015">Disulfide bond</keyword>
<dbReference type="PANTHER" id="PTHR36701:SF1">
    <property type="entry name" value="EPOXYQUEUOSINE REDUCTASE QUEH"/>
    <property type="match status" value="1"/>
</dbReference>
<dbReference type="InterPro" id="IPR003828">
    <property type="entry name" value="QueH"/>
</dbReference>
<name>C8X0C8_DESRD</name>
<accession>C8X0C8</accession>
<dbReference type="Proteomes" id="UP000001052">
    <property type="component" value="Chromosome"/>
</dbReference>
<evidence type="ECO:0000256" key="5">
    <source>
        <dbReference type="ARBA" id="ARBA00016895"/>
    </source>
</evidence>
<dbReference type="GO" id="GO:0052693">
    <property type="term" value="F:epoxyqueuosine reductase activity"/>
    <property type="evidence" value="ECO:0007669"/>
    <property type="project" value="UniProtKB-UniRule"/>
</dbReference>
<reference evidence="18 19" key="2">
    <citation type="journal article" date="2010" name="Stand. Genomic Sci.">
        <title>Complete genome sequence of Desulfohalobium retbaense type strain (HR(100)).</title>
        <authorList>
            <person name="Spring S."/>
            <person name="Nolan M."/>
            <person name="Lapidus A."/>
            <person name="Glavina Del Rio T."/>
            <person name="Copeland A."/>
            <person name="Tice H."/>
            <person name="Cheng J.F."/>
            <person name="Lucas S."/>
            <person name="Land M."/>
            <person name="Chen F."/>
            <person name="Bruce D."/>
            <person name="Goodwin L."/>
            <person name="Pitluck S."/>
            <person name="Ivanova N."/>
            <person name="Mavromatis K."/>
            <person name="Mikhailova N."/>
            <person name="Pati A."/>
            <person name="Chen A."/>
            <person name="Palaniappan K."/>
            <person name="Hauser L."/>
            <person name="Chang Y.J."/>
            <person name="Jeffries C.D."/>
            <person name="Munk C."/>
            <person name="Kiss H."/>
            <person name="Chain P."/>
            <person name="Han C."/>
            <person name="Brettin T."/>
            <person name="Detter J.C."/>
            <person name="Schuler E."/>
            <person name="Goker M."/>
            <person name="Rohde M."/>
            <person name="Bristow J."/>
            <person name="Eisen J.A."/>
            <person name="Markowitz V."/>
            <person name="Hugenholtz P."/>
            <person name="Kyrpides N.C."/>
            <person name="Klenk H.P."/>
        </authorList>
    </citation>
    <scope>NUCLEOTIDE SEQUENCE [LARGE SCALE GENOMIC DNA]</scope>
    <source>
        <strain evidence="18 19">DSM 5692</strain>
    </source>
</reference>
<evidence type="ECO:0000256" key="12">
    <source>
        <dbReference type="ARBA" id="ARBA00023014"/>
    </source>
</evidence>
<dbReference type="HOGENOM" id="CLU_088177_1_1_7"/>
<feature type="binding site" evidence="17">
    <location>
        <position position="88"/>
    </location>
    <ligand>
        <name>[4Fe-4S] cluster</name>
        <dbReference type="ChEBI" id="CHEBI:49883"/>
    </ligand>
</feature>
<evidence type="ECO:0000313" key="18">
    <source>
        <dbReference type="EMBL" id="ACV67753.1"/>
    </source>
</evidence>
<feature type="disulfide bond" description="Redox-active" evidence="17">
    <location>
        <begin position="168"/>
        <end position="170"/>
    </location>
</feature>
<evidence type="ECO:0000256" key="2">
    <source>
        <dbReference type="ARBA" id="ARBA00004691"/>
    </source>
</evidence>
<dbReference type="GO" id="GO:0008616">
    <property type="term" value="P:tRNA queuosine(34) biosynthetic process"/>
    <property type="evidence" value="ECO:0007669"/>
    <property type="project" value="UniProtKB-UniRule"/>
</dbReference>
<evidence type="ECO:0000256" key="14">
    <source>
        <dbReference type="ARBA" id="ARBA00023284"/>
    </source>
</evidence>
<evidence type="ECO:0000256" key="8">
    <source>
        <dbReference type="ARBA" id="ARBA00022723"/>
    </source>
</evidence>
<keyword evidence="8 17" id="KW-0479">Metal-binding</keyword>
<evidence type="ECO:0000256" key="1">
    <source>
        <dbReference type="ARBA" id="ARBA00002268"/>
    </source>
</evidence>
<evidence type="ECO:0000256" key="7">
    <source>
        <dbReference type="ARBA" id="ARBA00022694"/>
    </source>
</evidence>
<feature type="binding site" evidence="17">
    <location>
        <position position="13"/>
    </location>
    <ligand>
        <name>[4Fe-4S] cluster</name>
        <dbReference type="ChEBI" id="CHEBI:49883"/>
    </ligand>
</feature>
<dbReference type="RefSeq" id="WP_015750911.1">
    <property type="nucleotide sequence ID" value="NC_013223.1"/>
</dbReference>
<keyword evidence="10 17" id="KW-0560">Oxidoreductase</keyword>
<evidence type="ECO:0000256" key="13">
    <source>
        <dbReference type="ARBA" id="ARBA00023157"/>
    </source>
</evidence>
<dbReference type="HAMAP" id="MF_02089">
    <property type="entry name" value="QueH"/>
    <property type="match status" value="1"/>
</dbReference>
<feature type="binding site" evidence="17">
    <location>
        <position position="91"/>
    </location>
    <ligand>
        <name>[4Fe-4S] cluster</name>
        <dbReference type="ChEBI" id="CHEBI:49883"/>
    </ligand>
</feature>
<dbReference type="KEGG" id="drt:Dret_0456"/>
<evidence type="ECO:0000256" key="15">
    <source>
        <dbReference type="ARBA" id="ARBA00031446"/>
    </source>
</evidence>
<keyword evidence="12 17" id="KW-0411">Iron-sulfur</keyword>
<dbReference type="EC" id="1.17.99.6" evidence="4 17"/>
<evidence type="ECO:0000256" key="4">
    <source>
        <dbReference type="ARBA" id="ARBA00012622"/>
    </source>
</evidence>